<dbReference type="GeneID" id="68901845"/>
<dbReference type="AlphaFoldDB" id="Z9JMK1"/>
<dbReference type="PATRIC" id="fig|1444770.3.peg.244"/>
<comment type="caution">
    <text evidence="2">The sequence shown here is derived from an EMBL/GenBank/DDBJ whole genome shotgun (WGS) entry which is preliminary data.</text>
</comment>
<keyword evidence="5" id="KW-1185">Reference proteome</keyword>
<evidence type="ECO:0000313" key="5">
    <source>
        <dbReference type="Proteomes" id="UP001430701"/>
    </source>
</evidence>
<dbReference type="OrthoDB" id="5957580at2"/>
<sequence>MKRSYVRFRTWLIIIIMTVALAACISTPPPSIPPAATPTPADTTTPAQRLAAVTKIASVDDTELLVQPLHDLQIDDLRKAAKVKREAGNLAAAAAELDHALALVANDPAMLQERAEIALLQGDWAGAEHYAERAIRLGSKTGPLCRRHWATIEQARLARGETENASSAYAQIERCTVPGIKRY</sequence>
<accession>Z9JMK1</accession>
<dbReference type="STRING" id="1444770.AF72_01010"/>
<name>Z9JMK1_9GAMM</name>
<dbReference type="Proteomes" id="UP000020406">
    <property type="component" value="Unassembled WGS sequence"/>
</dbReference>
<gene>
    <name evidence="2" type="ORF">AF72_01010</name>
    <name evidence="3" type="ORF">LPH55_04015</name>
</gene>
<dbReference type="SUPFAM" id="SSF48452">
    <property type="entry name" value="TPR-like"/>
    <property type="match status" value="1"/>
</dbReference>
<proteinExistence type="predicted"/>
<keyword evidence="1" id="KW-0732">Signal</keyword>
<dbReference type="InterPro" id="IPR011990">
    <property type="entry name" value="TPR-like_helical_dom_sf"/>
</dbReference>
<dbReference type="KEGG" id="xtw:AB672_11115"/>
<evidence type="ECO:0008006" key="6">
    <source>
        <dbReference type="Google" id="ProtNLM"/>
    </source>
</evidence>
<evidence type="ECO:0000256" key="1">
    <source>
        <dbReference type="SAM" id="SignalP"/>
    </source>
</evidence>
<dbReference type="EMBL" id="JAJPPU010000002">
    <property type="protein sequence ID" value="MCD8472655.1"/>
    <property type="molecule type" value="Genomic_DNA"/>
</dbReference>
<feature type="signal peptide" evidence="1">
    <location>
        <begin position="1"/>
        <end position="22"/>
    </location>
</feature>
<dbReference type="RefSeq" id="WP_038269860.1">
    <property type="nucleotide sequence ID" value="NZ_CP053627.1"/>
</dbReference>
<dbReference type="eggNOG" id="COG0457">
    <property type="taxonomic scope" value="Bacteria"/>
</dbReference>
<evidence type="ECO:0000313" key="2">
    <source>
        <dbReference type="EMBL" id="EWS79409.1"/>
    </source>
</evidence>
<dbReference type="Gene3D" id="1.25.40.10">
    <property type="entry name" value="Tetratricopeptide repeat domain"/>
    <property type="match status" value="1"/>
</dbReference>
<dbReference type="Proteomes" id="UP001430701">
    <property type="component" value="Unassembled WGS sequence"/>
</dbReference>
<protein>
    <recommendedName>
        <fullName evidence="6">Tetratricopeptide repeat protein</fullName>
    </recommendedName>
</protein>
<evidence type="ECO:0000313" key="3">
    <source>
        <dbReference type="EMBL" id="MCD8472655.1"/>
    </source>
</evidence>
<reference evidence="3" key="2">
    <citation type="submission" date="2021-11" db="EMBL/GenBank/DDBJ databases">
        <title>Genome sequence of Xylella taiwanensis PLS432.</title>
        <authorList>
            <person name="Weng L.-W."/>
            <person name="Su C.-C."/>
            <person name="Tsai C.-W."/>
            <person name="Kuo C.-H."/>
        </authorList>
    </citation>
    <scope>NUCLEOTIDE SEQUENCE</scope>
    <source>
        <strain evidence="3">PLS432</strain>
    </source>
</reference>
<dbReference type="EMBL" id="JDSQ01000001">
    <property type="protein sequence ID" value="EWS79409.1"/>
    <property type="molecule type" value="Genomic_DNA"/>
</dbReference>
<evidence type="ECO:0000313" key="4">
    <source>
        <dbReference type="Proteomes" id="UP000020406"/>
    </source>
</evidence>
<feature type="chain" id="PRO_5004991409" description="Tetratricopeptide repeat protein" evidence="1">
    <location>
        <begin position="23"/>
        <end position="183"/>
    </location>
</feature>
<reference evidence="2 4" key="1">
    <citation type="journal article" date="2014" name="Genome Announc.">
        <title>Draft Genome Sequence of Xylella fastidiosa Pear Leaf Scorch Strain in Taiwan.</title>
        <authorList>
            <person name="Su C.C."/>
            <person name="Deng W.L."/>
            <person name="Jan F.J."/>
            <person name="Chang C.J."/>
            <person name="Huang H."/>
            <person name="Chen J."/>
        </authorList>
    </citation>
    <scope>NUCLEOTIDE SEQUENCE [LARGE SCALE GENOMIC DNA]</scope>
    <source>
        <strain evidence="2 4">PLS229</strain>
    </source>
</reference>
<dbReference type="PROSITE" id="PS51257">
    <property type="entry name" value="PROKAR_LIPOPROTEIN"/>
    <property type="match status" value="1"/>
</dbReference>
<organism evidence="2 4">
    <name type="scientific">Xylella taiwanensis</name>
    <dbReference type="NCBI Taxonomy" id="1444770"/>
    <lineage>
        <taxon>Bacteria</taxon>
        <taxon>Pseudomonadati</taxon>
        <taxon>Pseudomonadota</taxon>
        <taxon>Gammaproteobacteria</taxon>
        <taxon>Lysobacterales</taxon>
        <taxon>Lysobacteraceae</taxon>
        <taxon>Xylella</taxon>
    </lineage>
</organism>